<dbReference type="InterPro" id="IPR023577">
    <property type="entry name" value="CYTH_domain"/>
</dbReference>
<feature type="active site" description="Proton acceptor" evidence="1">
    <location>
        <position position="28"/>
    </location>
</feature>
<dbReference type="SUPFAM" id="SSF55154">
    <property type="entry name" value="CYTH-like phosphatases"/>
    <property type="match status" value="1"/>
</dbReference>
<dbReference type="InterPro" id="IPR012042">
    <property type="entry name" value="NeuTTM/CthTTM-like"/>
</dbReference>
<dbReference type="PIRSF" id="PIRSF016487">
    <property type="entry name" value="CYTH_UCP016487"/>
    <property type="match status" value="1"/>
</dbReference>
<dbReference type="EMBL" id="VUNL01000019">
    <property type="protein sequence ID" value="MSV25929.1"/>
    <property type="molecule type" value="Genomic_DNA"/>
</dbReference>
<evidence type="ECO:0000313" key="3">
    <source>
        <dbReference type="EMBL" id="MSV25929.1"/>
    </source>
</evidence>
<gene>
    <name evidence="3" type="ORF">FYJ78_12300</name>
</gene>
<dbReference type="Pfam" id="PF01928">
    <property type="entry name" value="CYTH"/>
    <property type="match status" value="1"/>
</dbReference>
<dbReference type="PROSITE" id="PS51707">
    <property type="entry name" value="CYTH"/>
    <property type="match status" value="1"/>
</dbReference>
<comment type="caution">
    <text evidence="3">The sequence shown here is derived from an EMBL/GenBank/DDBJ whole genome shotgun (WGS) entry which is preliminary data.</text>
</comment>
<organism evidence="3 4">
    <name type="scientific">Selenomonas montiformis</name>
    <dbReference type="NCBI Taxonomy" id="2652285"/>
    <lineage>
        <taxon>Bacteria</taxon>
        <taxon>Bacillati</taxon>
        <taxon>Bacillota</taxon>
        <taxon>Negativicutes</taxon>
        <taxon>Selenomonadales</taxon>
        <taxon>Selenomonadaceae</taxon>
        <taxon>Selenomonas</taxon>
    </lineage>
</organism>
<evidence type="ECO:0000259" key="2">
    <source>
        <dbReference type="PROSITE" id="PS51707"/>
    </source>
</evidence>
<dbReference type="Proteomes" id="UP000430222">
    <property type="component" value="Unassembled WGS sequence"/>
</dbReference>
<accession>A0A6I2UZR1</accession>
<dbReference type="PANTHER" id="PTHR40114:SF1">
    <property type="entry name" value="SLR0698 PROTEIN"/>
    <property type="match status" value="1"/>
</dbReference>
<evidence type="ECO:0000256" key="1">
    <source>
        <dbReference type="PIRSR" id="PIRSR016487-1"/>
    </source>
</evidence>
<dbReference type="SMART" id="SM01118">
    <property type="entry name" value="CYTH"/>
    <property type="match status" value="1"/>
</dbReference>
<protein>
    <submittedName>
        <fullName evidence="3">CYTH domain-containing protein</fullName>
    </submittedName>
</protein>
<dbReference type="InterPro" id="IPR033469">
    <property type="entry name" value="CYTH-like_dom_sf"/>
</dbReference>
<keyword evidence="4" id="KW-1185">Reference proteome</keyword>
<evidence type="ECO:0000313" key="4">
    <source>
        <dbReference type="Proteomes" id="UP000430222"/>
    </source>
</evidence>
<dbReference type="AlphaFoldDB" id="A0A6I2UZR1"/>
<name>A0A6I2UZR1_9FIRM</name>
<dbReference type="Gene3D" id="2.40.320.10">
    <property type="entry name" value="Hypothetical Protein Pfu-838710-001"/>
    <property type="match status" value="1"/>
</dbReference>
<reference evidence="3 4" key="1">
    <citation type="submission" date="2019-08" db="EMBL/GenBank/DDBJ databases">
        <title>In-depth cultivation of the pig gut microbiome towards novel bacterial diversity and tailored functional studies.</title>
        <authorList>
            <person name="Wylensek D."/>
            <person name="Hitch T.C.A."/>
            <person name="Clavel T."/>
        </authorList>
    </citation>
    <scope>NUCLEOTIDE SEQUENCE [LARGE SCALE GENOMIC DNA]</scope>
    <source>
        <strain evidence="4">WCA-380-WT-3B3</strain>
    </source>
</reference>
<sequence>MAKEIERKFLVNDSWQPKEDGQRIAQGYLCTEPAHTVRVRVKGGRGYLTVKGRSEGIQREEFEYEIPLRDAEAMLQLCDGPLVEKVRYREKWGAFCWEIDVFSGANDGLCVAEIELPDDQAEFPRPSWLGREVSGEVRYYNSQLIKHPYSEWKKV</sequence>
<proteinExistence type="predicted"/>
<feature type="domain" description="CYTH" evidence="2">
    <location>
        <begin position="2"/>
        <end position="146"/>
    </location>
</feature>
<dbReference type="RefSeq" id="WP_154621698.1">
    <property type="nucleotide sequence ID" value="NZ_JBQKCJ010000004.1"/>
</dbReference>
<dbReference type="PANTHER" id="PTHR40114">
    <property type="entry name" value="SLR0698 PROTEIN"/>
    <property type="match status" value="1"/>
</dbReference>
<dbReference type="CDD" id="cd07891">
    <property type="entry name" value="CYTH-like_CthTTM-like_1"/>
    <property type="match status" value="1"/>
</dbReference>